<evidence type="ECO:0000256" key="1">
    <source>
        <dbReference type="ARBA" id="ARBA00000900"/>
    </source>
</evidence>
<evidence type="ECO:0000256" key="7">
    <source>
        <dbReference type="PROSITE-ProRule" id="PRU00259"/>
    </source>
</evidence>
<dbReference type="Gene3D" id="1.25.10.10">
    <property type="entry name" value="Leucine-rich Repeat Variant"/>
    <property type="match status" value="1"/>
</dbReference>
<evidence type="ECO:0000313" key="10">
    <source>
        <dbReference type="Proteomes" id="UP001279734"/>
    </source>
</evidence>
<evidence type="ECO:0000313" key="9">
    <source>
        <dbReference type="EMBL" id="GMH07969.1"/>
    </source>
</evidence>
<dbReference type="PANTHER" id="PTHR23315">
    <property type="entry name" value="U BOX DOMAIN-CONTAINING"/>
    <property type="match status" value="1"/>
</dbReference>
<evidence type="ECO:0000256" key="5">
    <source>
        <dbReference type="ARBA" id="ARBA00022737"/>
    </source>
</evidence>
<evidence type="ECO:0000259" key="8">
    <source>
        <dbReference type="PROSITE" id="PS51698"/>
    </source>
</evidence>
<keyword evidence="6" id="KW-0833">Ubl conjugation pathway</keyword>
<reference evidence="9" key="1">
    <citation type="submission" date="2023-05" db="EMBL/GenBank/DDBJ databases">
        <title>Nepenthes gracilis genome sequencing.</title>
        <authorList>
            <person name="Fukushima K."/>
        </authorList>
    </citation>
    <scope>NUCLEOTIDE SEQUENCE</scope>
    <source>
        <strain evidence="9">SING2019-196</strain>
    </source>
</reference>
<dbReference type="InterPro" id="IPR000225">
    <property type="entry name" value="Armadillo"/>
</dbReference>
<gene>
    <name evidence="9" type="ORF">Nepgr_009809</name>
</gene>
<proteinExistence type="predicted"/>
<dbReference type="Pfam" id="PF00514">
    <property type="entry name" value="Arm"/>
    <property type="match status" value="2"/>
</dbReference>
<dbReference type="SMART" id="SM00504">
    <property type="entry name" value="Ubox"/>
    <property type="match status" value="1"/>
</dbReference>
<comment type="caution">
    <text evidence="9">The sequence shown here is derived from an EMBL/GenBank/DDBJ whole genome shotgun (WGS) entry which is preliminary data.</text>
</comment>
<dbReference type="Gene3D" id="3.30.40.10">
    <property type="entry name" value="Zinc/RING finger domain, C3HC4 (zinc finger)"/>
    <property type="match status" value="1"/>
</dbReference>
<keyword evidence="4" id="KW-0808">Transferase</keyword>
<protein>
    <recommendedName>
        <fullName evidence="3">RING-type E3 ubiquitin transferase</fullName>
        <ecNumber evidence="3">2.3.2.27</ecNumber>
    </recommendedName>
</protein>
<comment type="pathway">
    <text evidence="2">Protein modification; protein ubiquitination.</text>
</comment>
<sequence length="504" mass="55096">MGSGKHWWKLSIHRSKSTNKPHFKNPPNDFICPISGNLMADPVIVSSGQTYERACVQACKILGFTPSLKDGSVPDFSTIIPNLALKSTILNWANHSCPKPVELDAALELVHSLMPPQEKGEDEEKRKKMEISEGLIGNMIAKPNLKPEHAVTELTRHRARFDSDESLPNSLPSTPMYLATRPRCYSSSSSSEIETISPRSWDEEPYVSKLRSLHVHEQEEAVISLRKATRTSVESRSALCTPRLLSALQSLIISKYCRIQVNSIAALVNLSLEKSNKVKIVRAGIVPPLVDVLSGGFPEAQEHASGAIFSLALDDDNKTAIGALGALPPLIHMMRSSTESARHDSALALYHLSLARSNRTKLVKLGLVPVLLGMVRAGQLTGRVLLILCNLGACSEGRASMLDGGAVRFFLQMLRKGEFDSESTRDRCVAALCALSHGGLRFKGLASAAGAEEVLRKMVEEVGCSKWARGKAKRLLEVFKAREEAEDVDWEKVLDSGFPSQAMS</sequence>
<evidence type="ECO:0000256" key="2">
    <source>
        <dbReference type="ARBA" id="ARBA00004906"/>
    </source>
</evidence>
<dbReference type="GO" id="GO:0016567">
    <property type="term" value="P:protein ubiquitination"/>
    <property type="evidence" value="ECO:0007669"/>
    <property type="project" value="InterPro"/>
</dbReference>
<dbReference type="InterPro" id="IPR013083">
    <property type="entry name" value="Znf_RING/FYVE/PHD"/>
</dbReference>
<evidence type="ECO:0000256" key="6">
    <source>
        <dbReference type="ARBA" id="ARBA00022786"/>
    </source>
</evidence>
<keyword evidence="10" id="KW-1185">Reference proteome</keyword>
<evidence type="ECO:0000256" key="4">
    <source>
        <dbReference type="ARBA" id="ARBA00022679"/>
    </source>
</evidence>
<dbReference type="InterPro" id="IPR016024">
    <property type="entry name" value="ARM-type_fold"/>
</dbReference>
<comment type="catalytic activity">
    <reaction evidence="1">
        <text>S-ubiquitinyl-[E2 ubiquitin-conjugating enzyme]-L-cysteine + [acceptor protein]-L-lysine = [E2 ubiquitin-conjugating enzyme]-L-cysteine + N(6)-ubiquitinyl-[acceptor protein]-L-lysine.</text>
        <dbReference type="EC" id="2.3.2.27"/>
    </reaction>
</comment>
<dbReference type="GO" id="GO:0061630">
    <property type="term" value="F:ubiquitin protein ligase activity"/>
    <property type="evidence" value="ECO:0007669"/>
    <property type="project" value="UniProtKB-EC"/>
</dbReference>
<name>A0AAD3SC28_NEPGR</name>
<dbReference type="PROSITE" id="PS51698">
    <property type="entry name" value="U_BOX"/>
    <property type="match status" value="1"/>
</dbReference>
<feature type="domain" description="U-box" evidence="8">
    <location>
        <begin position="25"/>
        <end position="99"/>
    </location>
</feature>
<organism evidence="9 10">
    <name type="scientific">Nepenthes gracilis</name>
    <name type="common">Slender pitcher plant</name>
    <dbReference type="NCBI Taxonomy" id="150966"/>
    <lineage>
        <taxon>Eukaryota</taxon>
        <taxon>Viridiplantae</taxon>
        <taxon>Streptophyta</taxon>
        <taxon>Embryophyta</taxon>
        <taxon>Tracheophyta</taxon>
        <taxon>Spermatophyta</taxon>
        <taxon>Magnoliopsida</taxon>
        <taxon>eudicotyledons</taxon>
        <taxon>Gunneridae</taxon>
        <taxon>Pentapetalae</taxon>
        <taxon>Caryophyllales</taxon>
        <taxon>Nepenthaceae</taxon>
        <taxon>Nepenthes</taxon>
    </lineage>
</organism>
<dbReference type="SUPFAM" id="SSF48371">
    <property type="entry name" value="ARM repeat"/>
    <property type="match status" value="1"/>
</dbReference>
<feature type="repeat" description="ARM" evidence="7">
    <location>
        <begin position="284"/>
        <end position="321"/>
    </location>
</feature>
<dbReference type="SUPFAM" id="SSF57850">
    <property type="entry name" value="RING/U-box"/>
    <property type="match status" value="1"/>
</dbReference>
<dbReference type="EMBL" id="BSYO01000007">
    <property type="protein sequence ID" value="GMH07969.1"/>
    <property type="molecule type" value="Genomic_DNA"/>
</dbReference>
<accession>A0AAD3SC28</accession>
<dbReference type="InterPro" id="IPR011989">
    <property type="entry name" value="ARM-like"/>
</dbReference>
<dbReference type="SMART" id="SM00185">
    <property type="entry name" value="ARM"/>
    <property type="match status" value="4"/>
</dbReference>
<dbReference type="Proteomes" id="UP001279734">
    <property type="component" value="Unassembled WGS sequence"/>
</dbReference>
<dbReference type="EC" id="2.3.2.27" evidence="3"/>
<dbReference type="AlphaFoldDB" id="A0AAD3SC28"/>
<dbReference type="InterPro" id="IPR003613">
    <property type="entry name" value="Ubox_domain"/>
</dbReference>
<dbReference type="PROSITE" id="PS50176">
    <property type="entry name" value="ARM_REPEAT"/>
    <property type="match status" value="1"/>
</dbReference>
<dbReference type="Pfam" id="PF04564">
    <property type="entry name" value="U-box"/>
    <property type="match status" value="1"/>
</dbReference>
<keyword evidence="5" id="KW-0677">Repeat</keyword>
<dbReference type="PANTHER" id="PTHR23315:SF339">
    <property type="entry name" value="U-BOX DOMAIN-CONTAINING PROTEIN 40"/>
    <property type="match status" value="1"/>
</dbReference>
<evidence type="ECO:0000256" key="3">
    <source>
        <dbReference type="ARBA" id="ARBA00012483"/>
    </source>
</evidence>